<dbReference type="PROSITE" id="PS50404">
    <property type="entry name" value="GST_NTER"/>
    <property type="match status" value="1"/>
</dbReference>
<dbReference type="InterPro" id="IPR036282">
    <property type="entry name" value="Glutathione-S-Trfase_C_sf"/>
</dbReference>
<dbReference type="PANTHER" id="PTHR42673">
    <property type="entry name" value="MALEYLACETOACETATE ISOMERASE"/>
    <property type="match status" value="1"/>
</dbReference>
<dbReference type="Pfam" id="PF13409">
    <property type="entry name" value="GST_N_2"/>
    <property type="match status" value="1"/>
</dbReference>
<dbReference type="PATRIC" id="fig|330734.3.peg.2026"/>
<organism evidence="2 3">
    <name type="scientific">Marinobacter psychrophilus</name>
    <dbReference type="NCBI Taxonomy" id="330734"/>
    <lineage>
        <taxon>Bacteria</taxon>
        <taxon>Pseudomonadati</taxon>
        <taxon>Pseudomonadota</taxon>
        <taxon>Gammaproteobacteria</taxon>
        <taxon>Pseudomonadales</taxon>
        <taxon>Marinobacteraceae</taxon>
        <taxon>Marinobacter</taxon>
    </lineage>
</organism>
<dbReference type="Pfam" id="PF13410">
    <property type="entry name" value="GST_C_2"/>
    <property type="match status" value="1"/>
</dbReference>
<dbReference type="EMBL" id="CP011494">
    <property type="protein sequence ID" value="AKO52634.1"/>
    <property type="molecule type" value="Genomic_DNA"/>
</dbReference>
<dbReference type="GO" id="GO:0006559">
    <property type="term" value="P:L-phenylalanine catabolic process"/>
    <property type="evidence" value="ECO:0007669"/>
    <property type="project" value="TreeGrafter"/>
</dbReference>
<dbReference type="STRING" id="330734.ABA45_09635"/>
<keyword evidence="3" id="KW-1185">Reference proteome</keyword>
<dbReference type="Gene3D" id="3.40.30.10">
    <property type="entry name" value="Glutaredoxin"/>
    <property type="match status" value="1"/>
</dbReference>
<dbReference type="GO" id="GO:0006749">
    <property type="term" value="P:glutathione metabolic process"/>
    <property type="evidence" value="ECO:0007669"/>
    <property type="project" value="TreeGrafter"/>
</dbReference>
<dbReference type="CDD" id="cd03043">
    <property type="entry name" value="GST_N_1"/>
    <property type="match status" value="1"/>
</dbReference>
<feature type="domain" description="GST N-terminal" evidence="1">
    <location>
        <begin position="1"/>
        <end position="81"/>
    </location>
</feature>
<evidence type="ECO:0000259" key="1">
    <source>
        <dbReference type="PROSITE" id="PS50404"/>
    </source>
</evidence>
<dbReference type="GO" id="GO:0016034">
    <property type="term" value="F:maleylacetoacetate isomerase activity"/>
    <property type="evidence" value="ECO:0007669"/>
    <property type="project" value="TreeGrafter"/>
</dbReference>
<evidence type="ECO:0000313" key="3">
    <source>
        <dbReference type="Proteomes" id="UP000036406"/>
    </source>
</evidence>
<evidence type="ECO:0000313" key="2">
    <source>
        <dbReference type="EMBL" id="AKO52634.1"/>
    </source>
</evidence>
<sequence length="216" mass="24365">MELVIGNKNYSSWSLRPWLFLSVHGLAFKEVRISLNQDDTRATIAQHTDAGKVPLLKDGDLTVWDSLAICEYISEQYLDGGGWPSSVRARAEARSCSAEMHSGFPAIRGQLPMNCRAIGRKVPFNATLERELARIDQIWSQYRETYSSVGPWLFGEFSIADCMFAPVASRFKTYGIKVSTVSAEYMHFILDHEQMGEWVRQAHAEPETIDVDEVGI</sequence>
<dbReference type="Gene3D" id="1.20.1050.10">
    <property type="match status" value="1"/>
</dbReference>
<dbReference type="RefSeq" id="WP_048385671.1">
    <property type="nucleotide sequence ID" value="NZ_CP011494.1"/>
</dbReference>
<proteinExistence type="predicted"/>
<gene>
    <name evidence="2" type="ORF">ABA45_09635</name>
</gene>
<dbReference type="GO" id="GO:0004364">
    <property type="term" value="F:glutathione transferase activity"/>
    <property type="evidence" value="ECO:0007669"/>
    <property type="project" value="TreeGrafter"/>
</dbReference>
<dbReference type="PANTHER" id="PTHR42673:SF4">
    <property type="entry name" value="MALEYLACETOACETATE ISOMERASE"/>
    <property type="match status" value="1"/>
</dbReference>
<keyword evidence="2" id="KW-0808">Transferase</keyword>
<dbReference type="KEGG" id="mpq:ABA45_09635"/>
<name>A0A0H4I139_9GAMM</name>
<dbReference type="Proteomes" id="UP000036406">
    <property type="component" value="Chromosome"/>
</dbReference>
<dbReference type="AlphaFoldDB" id="A0A0H4I139"/>
<dbReference type="SUPFAM" id="SSF47616">
    <property type="entry name" value="GST C-terminal domain-like"/>
    <property type="match status" value="1"/>
</dbReference>
<dbReference type="InterPro" id="IPR004045">
    <property type="entry name" value="Glutathione_S-Trfase_N"/>
</dbReference>
<reference evidence="2 3" key="1">
    <citation type="submission" date="2015-05" db="EMBL/GenBank/DDBJ databases">
        <title>Complete genome of Marinobacter psychrophilus strain 20041T isolated from sea-ice of the Canadian Basin.</title>
        <authorList>
            <person name="Song L."/>
            <person name="Ren L."/>
            <person name="Yu Y."/>
            <person name="Wang X."/>
        </authorList>
    </citation>
    <scope>NUCLEOTIDE SEQUENCE [LARGE SCALE GENOMIC DNA]</scope>
    <source>
        <strain evidence="2 3">20041</strain>
    </source>
</reference>
<dbReference type="CDD" id="cd03194">
    <property type="entry name" value="GST_C_3"/>
    <property type="match status" value="1"/>
</dbReference>
<dbReference type="InterPro" id="IPR036249">
    <property type="entry name" value="Thioredoxin-like_sf"/>
</dbReference>
<dbReference type="SUPFAM" id="SSF52833">
    <property type="entry name" value="Thioredoxin-like"/>
    <property type="match status" value="1"/>
</dbReference>
<accession>A0A0H4I139</accession>
<protein>
    <submittedName>
        <fullName evidence="2">Glutathione S-transferase</fullName>
    </submittedName>
</protein>